<dbReference type="InterPro" id="IPR002575">
    <property type="entry name" value="Aminoglycoside_PTrfase"/>
</dbReference>
<dbReference type="Pfam" id="PF01636">
    <property type="entry name" value="APH"/>
    <property type="match status" value="1"/>
</dbReference>
<dbReference type="Proteomes" id="UP001595445">
    <property type="component" value="Unassembled WGS sequence"/>
</dbReference>
<evidence type="ECO:0000259" key="1">
    <source>
        <dbReference type="Pfam" id="PF01636"/>
    </source>
</evidence>
<evidence type="ECO:0000313" key="3">
    <source>
        <dbReference type="Proteomes" id="UP001595445"/>
    </source>
</evidence>
<protein>
    <submittedName>
        <fullName evidence="2">Phosphotransferase</fullName>
    </submittedName>
</protein>
<feature type="domain" description="Aminoglycoside phosphotransferase" evidence="1">
    <location>
        <begin position="18"/>
        <end position="236"/>
    </location>
</feature>
<name>A0ABV7E2E7_9RHOB</name>
<dbReference type="PANTHER" id="PTHR22603:SF66">
    <property type="entry name" value="ETHANOLAMINE KINASE"/>
    <property type="match status" value="1"/>
</dbReference>
<dbReference type="RefSeq" id="WP_197643363.1">
    <property type="nucleotide sequence ID" value="NZ_JAEACP010000009.1"/>
</dbReference>
<dbReference type="InterPro" id="IPR011009">
    <property type="entry name" value="Kinase-like_dom_sf"/>
</dbReference>
<dbReference type="SUPFAM" id="SSF56112">
    <property type="entry name" value="Protein kinase-like (PK-like)"/>
    <property type="match status" value="1"/>
</dbReference>
<gene>
    <name evidence="2" type="ORF">ACFOD6_22790</name>
</gene>
<organism evidence="2 3">
    <name type="scientific">Tabrizicola soli</name>
    <dbReference type="NCBI Taxonomy" id="2185115"/>
    <lineage>
        <taxon>Bacteria</taxon>
        <taxon>Pseudomonadati</taxon>
        <taxon>Pseudomonadota</taxon>
        <taxon>Alphaproteobacteria</taxon>
        <taxon>Rhodobacterales</taxon>
        <taxon>Paracoccaceae</taxon>
        <taxon>Tabrizicola</taxon>
    </lineage>
</organism>
<reference evidence="3" key="1">
    <citation type="journal article" date="2019" name="Int. J. Syst. Evol. Microbiol.">
        <title>The Global Catalogue of Microorganisms (GCM) 10K type strain sequencing project: providing services to taxonomists for standard genome sequencing and annotation.</title>
        <authorList>
            <consortium name="The Broad Institute Genomics Platform"/>
            <consortium name="The Broad Institute Genome Sequencing Center for Infectious Disease"/>
            <person name="Wu L."/>
            <person name="Ma J."/>
        </authorList>
    </citation>
    <scope>NUCLEOTIDE SEQUENCE [LARGE SCALE GENOMIC DNA]</scope>
    <source>
        <strain evidence="3">KCTC 62102</strain>
    </source>
</reference>
<dbReference type="EMBL" id="JBHRSM010000055">
    <property type="protein sequence ID" value="MFC3088879.1"/>
    <property type="molecule type" value="Genomic_DNA"/>
</dbReference>
<accession>A0ABV7E2E7</accession>
<dbReference type="CDD" id="cd05151">
    <property type="entry name" value="ChoK-like"/>
    <property type="match status" value="1"/>
</dbReference>
<keyword evidence="3" id="KW-1185">Reference proteome</keyword>
<evidence type="ECO:0000313" key="2">
    <source>
        <dbReference type="EMBL" id="MFC3088879.1"/>
    </source>
</evidence>
<dbReference type="Gene3D" id="3.30.200.20">
    <property type="entry name" value="Phosphorylase Kinase, domain 1"/>
    <property type="match status" value="1"/>
</dbReference>
<dbReference type="PANTHER" id="PTHR22603">
    <property type="entry name" value="CHOLINE/ETHANOALAMINE KINASE"/>
    <property type="match status" value="1"/>
</dbReference>
<proteinExistence type="predicted"/>
<dbReference type="Gene3D" id="3.90.1200.10">
    <property type="match status" value="1"/>
</dbReference>
<comment type="caution">
    <text evidence="2">The sequence shown here is derived from an EMBL/GenBank/DDBJ whole genome shotgun (WGS) entry which is preliminary data.</text>
</comment>
<sequence>MTLPERLRRLPFAGGISAEPLLGGLSNESWKVTDARGSHVVRFGRDFPFHHVDRAREVMTARAAHAAGFGPAVEHAEPGVSVFAFLDARTWGPEDLRANPERVADLLRRFHAEMPAHVEGAAFLFWPFHVIRDYARTLRAGESPFTPELPALLALAAELEQAQIPLPIVFGHHDLLPANFLDDGKRLWLIDYEYAGFGTALFDLAGAASNAGMTPEETDRLLATYFGAAPDRPLRRAFDAMQCASLLREAMWAMTSALHLSAPGADYDAYARENLTRLQAALSHYRSQHGTQT</sequence>